<comment type="caution">
    <text evidence="1">The sequence shown here is derived from an EMBL/GenBank/DDBJ whole genome shotgun (WGS) entry which is preliminary data.</text>
</comment>
<dbReference type="Proteomes" id="UP000316580">
    <property type="component" value="Unassembled WGS sequence"/>
</dbReference>
<evidence type="ECO:0000313" key="2">
    <source>
        <dbReference type="Proteomes" id="UP000316580"/>
    </source>
</evidence>
<dbReference type="AlphaFoldDB" id="A0A660A1U7"/>
<reference evidence="1 2" key="1">
    <citation type="submission" date="2019-05" db="EMBL/GenBank/DDBJ databases">
        <title>Novel genomic isolates of S.pyogenes and S.dysgalactiae subsp. equisimilis associated to necrotising fasciitis (NSTI).</title>
        <authorList>
            <person name="Barrantes I."/>
        </authorList>
    </citation>
    <scope>NUCLEOTIDE SEQUENCE [LARGE SCALE GENOMIC DNA]</scope>
    <source>
        <strain evidence="1 2">SPY6028</strain>
    </source>
</reference>
<sequence>MNSNLKKRVDKLRRLHSLDNASGIVFVEYADGKYQIKKQDHVPKFIETRLIAEFESEEEAENFLSTIPSGYIIFWDIFPEEVEHVKKNKYL</sequence>
<accession>A0A660A1U7</accession>
<proteinExistence type="predicted"/>
<dbReference type="RefSeq" id="WP_014407964.1">
    <property type="nucleotide sequence ID" value="NZ_AP023388.1"/>
</dbReference>
<organism evidence="1 2">
    <name type="scientific">Streptococcus pyogenes</name>
    <dbReference type="NCBI Taxonomy" id="1314"/>
    <lineage>
        <taxon>Bacteria</taxon>
        <taxon>Bacillati</taxon>
        <taxon>Bacillota</taxon>
        <taxon>Bacilli</taxon>
        <taxon>Lactobacillales</taxon>
        <taxon>Streptococcaceae</taxon>
        <taxon>Streptococcus</taxon>
    </lineage>
</organism>
<dbReference type="EMBL" id="VCID01000545">
    <property type="protein sequence ID" value="TNY45758.1"/>
    <property type="molecule type" value="Genomic_DNA"/>
</dbReference>
<name>A0A660A1U7_STRPY</name>
<protein>
    <submittedName>
        <fullName evidence="1">Uncharacterized protein</fullName>
    </submittedName>
</protein>
<evidence type="ECO:0000313" key="1">
    <source>
        <dbReference type="EMBL" id="TNY45758.1"/>
    </source>
</evidence>
<gene>
    <name evidence="1" type="ORF">FGO82_11055</name>
</gene>